<dbReference type="InterPro" id="IPR011089">
    <property type="entry name" value="GmrSD_C"/>
</dbReference>
<dbReference type="Proteomes" id="UP000253999">
    <property type="component" value="Unassembled WGS sequence"/>
</dbReference>
<proteinExistence type="predicted"/>
<gene>
    <name evidence="3" type="ORF">DPV98_01905</name>
</gene>
<comment type="caution">
    <text evidence="3">The sequence shown here is derived from an EMBL/GenBank/DDBJ whole genome shotgun (WGS) entry which is preliminary data.</text>
</comment>
<feature type="domain" description="GmrSD restriction endonucleases C-terminal" evidence="2">
    <location>
        <begin position="529"/>
        <end position="646"/>
    </location>
</feature>
<evidence type="ECO:0000259" key="1">
    <source>
        <dbReference type="Pfam" id="PF03235"/>
    </source>
</evidence>
<dbReference type="Pfam" id="PF03235">
    <property type="entry name" value="GmrSD_N"/>
    <property type="match status" value="1"/>
</dbReference>
<sequence length="652" mass="77333">MSNVEDKIEYFSIRDVLDAKNGHYIIPIYQRNYSWGKIEIEQLIDDICNAATTQYEKNYYIGSLVVYRRKNGNYEVIDGQQRLTTLTILHSVLRRNFGLSSEFPNLGGNLSFEHRDQSRKQLDKLFSNEIDIDKVDKISEAYHIINDKLSSSKELDWNKFKNFLFNKVQILRTEVLPNTDLNHYFEIMNSRGEQLEKHEVLKAQFMSEFQIEEERKLFSIIWDACSDMDRSIVMGFDMPLRKELFFSSSDDKQEEFNYSMDFTSLMTSFKNVYKEKSDRDANFQNLGNDGADSTSTGERTNQLLDILSKQQDYLNSEKDKDDKDVNTRSIIDFSNFLMQSLRLYKKDTSISLDDKKIIKYFNDNIKGLYEIKDFIVFLLKVRICFDKHIIKYTQSSYDDWSLMMPKIGKRNNSNYIYYVNTFDDQEKQNEIVLLLSMFQTIYTQRNNKNWLHDILCWFRDEDWKLDSESSYIKELQNLAEKYADAKNDNLDVGTGVKHFIFNYLDYLIYKKFKTEGLNDSLPCDGKRIEDNRLGKYFDNFKFSYRSSIEHCYPQNLNKEHYLGKWADNVEIIDTFGNLCLIEPEFNSSLSDNSINLKRAKLIELLEKNDKRSASLKQVIMLMYNDDCWKSENAKETIREHREKMFKLLGKEH</sequence>
<organism evidence="3 4">
    <name type="scientific">Haemophilus parahaemolyticus</name>
    <dbReference type="NCBI Taxonomy" id="735"/>
    <lineage>
        <taxon>Bacteria</taxon>
        <taxon>Pseudomonadati</taxon>
        <taxon>Pseudomonadota</taxon>
        <taxon>Gammaproteobacteria</taxon>
        <taxon>Pasteurellales</taxon>
        <taxon>Pasteurellaceae</taxon>
        <taxon>Haemophilus</taxon>
    </lineage>
</organism>
<evidence type="ECO:0000259" key="2">
    <source>
        <dbReference type="Pfam" id="PF07510"/>
    </source>
</evidence>
<dbReference type="AlphaFoldDB" id="A0A369ZEM7"/>
<protein>
    <submittedName>
        <fullName evidence="3">DUF262 domain-containing protein</fullName>
    </submittedName>
</protein>
<dbReference type="InterPro" id="IPR004919">
    <property type="entry name" value="GmrSD_N"/>
</dbReference>
<evidence type="ECO:0000313" key="4">
    <source>
        <dbReference type="Proteomes" id="UP000253999"/>
    </source>
</evidence>
<feature type="domain" description="GmrSD restriction endonucleases N-terminal" evidence="1">
    <location>
        <begin position="15"/>
        <end position="206"/>
    </location>
</feature>
<reference evidence="3 4" key="1">
    <citation type="submission" date="2018-05" db="EMBL/GenBank/DDBJ databases">
        <title>Draft Genome Sequences for a Diverse set of 7 Haemophilus Species.</title>
        <authorList>
            <person name="Nichols M."/>
            <person name="Topaz N."/>
            <person name="Wang X."/>
            <person name="Wang X."/>
            <person name="Boxrud D."/>
        </authorList>
    </citation>
    <scope>NUCLEOTIDE SEQUENCE [LARGE SCALE GENOMIC DNA]</scope>
    <source>
        <strain evidence="3 4">C2010039593</strain>
    </source>
</reference>
<accession>A0A369ZEM7</accession>
<dbReference type="EMBL" id="QEQD01000002">
    <property type="protein sequence ID" value="RDF05192.1"/>
    <property type="molecule type" value="Genomic_DNA"/>
</dbReference>
<evidence type="ECO:0000313" key="3">
    <source>
        <dbReference type="EMBL" id="RDF05192.1"/>
    </source>
</evidence>
<dbReference type="RefSeq" id="WP_111312419.1">
    <property type="nucleotide sequence ID" value="NZ_CAUQRN010000007.1"/>
</dbReference>
<dbReference type="PANTHER" id="PTHR35149">
    <property type="entry name" value="SLL5132 PROTEIN"/>
    <property type="match status" value="1"/>
</dbReference>
<name>A0A369ZEM7_HAEPH</name>
<dbReference type="Pfam" id="PF07510">
    <property type="entry name" value="GmrSD_C"/>
    <property type="match status" value="1"/>
</dbReference>
<dbReference type="PANTHER" id="PTHR35149:SF1">
    <property type="entry name" value="DUF5655 DOMAIN-CONTAINING PROTEIN"/>
    <property type="match status" value="1"/>
</dbReference>